<name>A0AAJ0HQ71_9PEZI</name>
<feature type="signal peptide" evidence="1">
    <location>
        <begin position="1"/>
        <end position="17"/>
    </location>
</feature>
<gene>
    <name evidence="2" type="ORF">B0T25DRAFT_87676</name>
</gene>
<protein>
    <recommendedName>
        <fullName evidence="4">Secreted protein</fullName>
    </recommendedName>
</protein>
<evidence type="ECO:0000313" key="3">
    <source>
        <dbReference type="Proteomes" id="UP001275084"/>
    </source>
</evidence>
<evidence type="ECO:0008006" key="4">
    <source>
        <dbReference type="Google" id="ProtNLM"/>
    </source>
</evidence>
<reference evidence="2" key="1">
    <citation type="journal article" date="2023" name="Mol. Phylogenet. Evol.">
        <title>Genome-scale phylogeny and comparative genomics of the fungal order Sordariales.</title>
        <authorList>
            <person name="Hensen N."/>
            <person name="Bonometti L."/>
            <person name="Westerberg I."/>
            <person name="Brannstrom I.O."/>
            <person name="Guillou S."/>
            <person name="Cros-Aarteil S."/>
            <person name="Calhoun S."/>
            <person name="Haridas S."/>
            <person name="Kuo A."/>
            <person name="Mondo S."/>
            <person name="Pangilinan J."/>
            <person name="Riley R."/>
            <person name="LaButti K."/>
            <person name="Andreopoulos B."/>
            <person name="Lipzen A."/>
            <person name="Chen C."/>
            <person name="Yan M."/>
            <person name="Daum C."/>
            <person name="Ng V."/>
            <person name="Clum A."/>
            <person name="Steindorff A."/>
            <person name="Ohm R.A."/>
            <person name="Martin F."/>
            <person name="Silar P."/>
            <person name="Natvig D.O."/>
            <person name="Lalanne C."/>
            <person name="Gautier V."/>
            <person name="Ament-Velasquez S.L."/>
            <person name="Kruys A."/>
            <person name="Hutchinson M.I."/>
            <person name="Powell A.J."/>
            <person name="Barry K."/>
            <person name="Miller A.N."/>
            <person name="Grigoriev I.V."/>
            <person name="Debuchy R."/>
            <person name="Gladieux P."/>
            <person name="Hiltunen Thoren M."/>
            <person name="Johannesson H."/>
        </authorList>
    </citation>
    <scope>NUCLEOTIDE SEQUENCE</scope>
    <source>
        <strain evidence="2">CBS 955.72</strain>
    </source>
</reference>
<keyword evidence="1" id="KW-0732">Signal</keyword>
<feature type="chain" id="PRO_5042534763" description="Secreted protein" evidence="1">
    <location>
        <begin position="18"/>
        <end position="168"/>
    </location>
</feature>
<comment type="caution">
    <text evidence="2">The sequence shown here is derived from an EMBL/GenBank/DDBJ whole genome shotgun (WGS) entry which is preliminary data.</text>
</comment>
<proteinExistence type="predicted"/>
<sequence length="168" mass="18875">MFLPLLAVAVSASFGRCRFCWTELAPANRDCLGHQATLSQQAGQSGRKFTSSISHPKPQCQPRLTFDSPPPVTISFSLTLSTTTPNVDTPRENLHLSLSFRIAFPPLFSESIFLDAESFNLACYFFLNCRARQRTKQCDRRQGQGRQVRRPTSITTYNQISRSQSQPS</sequence>
<keyword evidence="3" id="KW-1185">Reference proteome</keyword>
<dbReference type="EMBL" id="JAUIQD010000002">
    <property type="protein sequence ID" value="KAK3359143.1"/>
    <property type="molecule type" value="Genomic_DNA"/>
</dbReference>
<organism evidence="2 3">
    <name type="scientific">Lasiosphaeria hispida</name>
    <dbReference type="NCBI Taxonomy" id="260671"/>
    <lineage>
        <taxon>Eukaryota</taxon>
        <taxon>Fungi</taxon>
        <taxon>Dikarya</taxon>
        <taxon>Ascomycota</taxon>
        <taxon>Pezizomycotina</taxon>
        <taxon>Sordariomycetes</taxon>
        <taxon>Sordariomycetidae</taxon>
        <taxon>Sordariales</taxon>
        <taxon>Lasiosphaeriaceae</taxon>
        <taxon>Lasiosphaeria</taxon>
    </lineage>
</organism>
<evidence type="ECO:0000256" key="1">
    <source>
        <dbReference type="SAM" id="SignalP"/>
    </source>
</evidence>
<dbReference type="AlphaFoldDB" id="A0AAJ0HQ71"/>
<accession>A0AAJ0HQ71</accession>
<dbReference type="Proteomes" id="UP001275084">
    <property type="component" value="Unassembled WGS sequence"/>
</dbReference>
<reference evidence="2" key="2">
    <citation type="submission" date="2023-06" db="EMBL/GenBank/DDBJ databases">
        <authorList>
            <consortium name="Lawrence Berkeley National Laboratory"/>
            <person name="Haridas S."/>
            <person name="Hensen N."/>
            <person name="Bonometti L."/>
            <person name="Westerberg I."/>
            <person name="Brannstrom I.O."/>
            <person name="Guillou S."/>
            <person name="Cros-Aarteil S."/>
            <person name="Calhoun S."/>
            <person name="Kuo A."/>
            <person name="Mondo S."/>
            <person name="Pangilinan J."/>
            <person name="Riley R."/>
            <person name="Labutti K."/>
            <person name="Andreopoulos B."/>
            <person name="Lipzen A."/>
            <person name="Chen C."/>
            <person name="Yanf M."/>
            <person name="Daum C."/>
            <person name="Ng V."/>
            <person name="Clum A."/>
            <person name="Steindorff A."/>
            <person name="Ohm R."/>
            <person name="Martin F."/>
            <person name="Silar P."/>
            <person name="Natvig D."/>
            <person name="Lalanne C."/>
            <person name="Gautier V."/>
            <person name="Ament-Velasquez S.L."/>
            <person name="Kruys A."/>
            <person name="Hutchinson M.I."/>
            <person name="Powell A.J."/>
            <person name="Barry K."/>
            <person name="Miller A.N."/>
            <person name="Grigoriev I.V."/>
            <person name="Debuchy R."/>
            <person name="Gladieux P."/>
            <person name="Thoren M.H."/>
            <person name="Johannesson H."/>
        </authorList>
    </citation>
    <scope>NUCLEOTIDE SEQUENCE</scope>
    <source>
        <strain evidence="2">CBS 955.72</strain>
    </source>
</reference>
<evidence type="ECO:0000313" key="2">
    <source>
        <dbReference type="EMBL" id="KAK3359143.1"/>
    </source>
</evidence>